<dbReference type="Proteomes" id="UP000003160">
    <property type="component" value="Unassembled WGS sequence"/>
</dbReference>
<evidence type="ECO:0000313" key="2">
    <source>
        <dbReference type="Proteomes" id="UP000003160"/>
    </source>
</evidence>
<sequence>MFVMKQNQDVSGAKDVKEVQIPNAILIPEIISLMEEGHTVTLRLKGFSMRPFLENNRDKALMCKAVNPQVGDPVLAMVSDKHYVLHRIIRIDGEQVTLRGDGNIGTETCRLQDVKGAVIGFYRKGRTTLDRTDATKWKVYSWIWTRLFPVRRYLLAAYRRIWIPLFGTI</sequence>
<dbReference type="InterPro" id="IPR036286">
    <property type="entry name" value="LexA/Signal_pep-like_sf"/>
</dbReference>
<dbReference type="EMBL" id="ACKS01000034">
    <property type="protein sequence ID" value="EFA44770.1"/>
    <property type="molecule type" value="Genomic_DNA"/>
</dbReference>
<evidence type="ECO:0008006" key="3">
    <source>
        <dbReference type="Google" id="ProtNLM"/>
    </source>
</evidence>
<dbReference type="HOGENOM" id="CLU_126496_1_0_10"/>
<protein>
    <recommendedName>
        <fullName evidence="3">Peptidase S41</fullName>
    </recommendedName>
</protein>
<reference evidence="1 2" key="1">
    <citation type="submission" date="2009-10" db="EMBL/GenBank/DDBJ databases">
        <authorList>
            <person name="Qin X."/>
            <person name="Bachman B."/>
            <person name="Battles P."/>
            <person name="Bell A."/>
            <person name="Bess C."/>
            <person name="Bickham C."/>
            <person name="Chaboub L."/>
            <person name="Chen D."/>
            <person name="Coyle M."/>
            <person name="Deiros D.R."/>
            <person name="Dinh H."/>
            <person name="Forbes L."/>
            <person name="Fowler G."/>
            <person name="Francisco L."/>
            <person name="Fu Q."/>
            <person name="Gubbala S."/>
            <person name="Hale W."/>
            <person name="Han Y."/>
            <person name="Hemphill L."/>
            <person name="Highlander S.K."/>
            <person name="Hirani K."/>
            <person name="Hogues M."/>
            <person name="Jackson L."/>
            <person name="Jakkamsetti A."/>
            <person name="Javaid M."/>
            <person name="Jiang H."/>
            <person name="Korchina V."/>
            <person name="Kovar C."/>
            <person name="Lara F."/>
            <person name="Lee S."/>
            <person name="Mata R."/>
            <person name="Mathew T."/>
            <person name="Moen C."/>
            <person name="Morales K."/>
            <person name="Munidasa M."/>
            <person name="Nazareth L."/>
            <person name="Ngo R."/>
            <person name="Nguyen L."/>
            <person name="Okwuonu G."/>
            <person name="Ongeri F."/>
            <person name="Patil S."/>
            <person name="Petrosino J."/>
            <person name="Pham C."/>
            <person name="Pham P."/>
            <person name="Pu L.-L."/>
            <person name="Puazo M."/>
            <person name="Raj R."/>
            <person name="Reid J."/>
            <person name="Rouhana J."/>
            <person name="Saada N."/>
            <person name="Shang Y."/>
            <person name="Simmons D."/>
            <person name="Thornton R."/>
            <person name="Warren J."/>
            <person name="Weissenberger G."/>
            <person name="Zhang J."/>
            <person name="Zhang L."/>
            <person name="Zhou C."/>
            <person name="Zhu D."/>
            <person name="Muzny D."/>
            <person name="Worley K."/>
            <person name="Gibbs R."/>
        </authorList>
    </citation>
    <scope>NUCLEOTIDE SEQUENCE [LARGE SCALE GENOMIC DNA]</scope>
    <source>
        <strain evidence="1 2">DSM 17361</strain>
    </source>
</reference>
<organism evidence="1 2">
    <name type="scientific">Hallella bergensis DSM 17361</name>
    <dbReference type="NCBI Taxonomy" id="585502"/>
    <lineage>
        <taxon>Bacteria</taxon>
        <taxon>Pseudomonadati</taxon>
        <taxon>Bacteroidota</taxon>
        <taxon>Bacteroidia</taxon>
        <taxon>Bacteroidales</taxon>
        <taxon>Prevotellaceae</taxon>
        <taxon>Hallella</taxon>
    </lineage>
</organism>
<comment type="caution">
    <text evidence="1">The sequence shown here is derived from an EMBL/GenBank/DDBJ whole genome shotgun (WGS) entry which is preliminary data.</text>
</comment>
<dbReference type="RefSeq" id="WP_007172949.1">
    <property type="nucleotide sequence ID" value="NZ_GG704780.1"/>
</dbReference>
<name>D1PV50_9BACT</name>
<gene>
    <name evidence="1" type="ORF">HMPREF0645_0835</name>
</gene>
<evidence type="ECO:0000313" key="1">
    <source>
        <dbReference type="EMBL" id="EFA44770.1"/>
    </source>
</evidence>
<dbReference type="CDD" id="cd06462">
    <property type="entry name" value="Peptidase_S24_S26"/>
    <property type="match status" value="1"/>
</dbReference>
<dbReference type="eggNOG" id="COG0681">
    <property type="taxonomic scope" value="Bacteria"/>
</dbReference>
<accession>D1PV50</accession>
<proteinExistence type="predicted"/>
<dbReference type="AlphaFoldDB" id="D1PV50"/>
<dbReference type="SUPFAM" id="SSF51306">
    <property type="entry name" value="LexA/Signal peptidase"/>
    <property type="match status" value="1"/>
</dbReference>
<keyword evidence="2" id="KW-1185">Reference proteome</keyword>